<dbReference type="AlphaFoldDB" id="A0A6A6QWW3"/>
<dbReference type="FunFam" id="1.10.10.2030:FF:000001">
    <property type="entry name" value="DNA/RNA-binding protein KIN17, putative"/>
    <property type="match status" value="1"/>
</dbReference>
<keyword evidence="8" id="KW-1185">Reference proteome</keyword>
<organism evidence="7 8">
    <name type="scientific">Lophium mytilinum</name>
    <dbReference type="NCBI Taxonomy" id="390894"/>
    <lineage>
        <taxon>Eukaryota</taxon>
        <taxon>Fungi</taxon>
        <taxon>Dikarya</taxon>
        <taxon>Ascomycota</taxon>
        <taxon>Pezizomycotina</taxon>
        <taxon>Dothideomycetes</taxon>
        <taxon>Pleosporomycetidae</taxon>
        <taxon>Mytilinidiales</taxon>
        <taxon>Mytilinidiaceae</taxon>
        <taxon>Lophium</taxon>
    </lineage>
</organism>
<evidence type="ECO:0000256" key="4">
    <source>
        <dbReference type="ARBA" id="ARBA00022833"/>
    </source>
</evidence>
<dbReference type="SMART" id="SM01253">
    <property type="entry name" value="Kin17_mid"/>
    <property type="match status" value="1"/>
</dbReference>
<dbReference type="OrthoDB" id="10266249at2759"/>
<feature type="compositionally biased region" description="Basic and acidic residues" evidence="5">
    <location>
        <begin position="185"/>
        <end position="211"/>
    </location>
</feature>
<evidence type="ECO:0000313" key="8">
    <source>
        <dbReference type="Proteomes" id="UP000799750"/>
    </source>
</evidence>
<keyword evidence="4" id="KW-0862">Zinc</keyword>
<dbReference type="GO" id="GO:0003690">
    <property type="term" value="F:double-stranded DNA binding"/>
    <property type="evidence" value="ECO:0007669"/>
    <property type="project" value="TreeGrafter"/>
</dbReference>
<dbReference type="InterPro" id="IPR013087">
    <property type="entry name" value="Znf_C2H2_type"/>
</dbReference>
<feature type="region of interest" description="Disordered" evidence="5">
    <location>
        <begin position="229"/>
        <end position="253"/>
    </location>
</feature>
<feature type="non-terminal residue" evidence="7">
    <location>
        <position position="253"/>
    </location>
</feature>
<dbReference type="GO" id="GO:0006260">
    <property type="term" value="P:DNA replication"/>
    <property type="evidence" value="ECO:0007669"/>
    <property type="project" value="TreeGrafter"/>
</dbReference>
<dbReference type="PROSITE" id="PS00028">
    <property type="entry name" value="ZINC_FINGER_C2H2_1"/>
    <property type="match status" value="1"/>
</dbReference>
<dbReference type="SUPFAM" id="SSF57667">
    <property type="entry name" value="beta-beta-alpha zinc fingers"/>
    <property type="match status" value="1"/>
</dbReference>
<evidence type="ECO:0000256" key="1">
    <source>
        <dbReference type="ARBA" id="ARBA00008517"/>
    </source>
</evidence>
<sequence length="253" mass="29439">MGRAEVGSTKHLANKMKSKGLQRLRWYCQVCEKQCRDANGFKCHVQSESHVRQMHVVGEDPKKYIEQFSREFQHDFIQLLRTSHGEKAVNINHFYQSYIGNKEHTHMNATKWPSLTEFAKYLGREGICNVSEDEKGALMVAWRDVSPAAVKRREQLREMELADAETERHEERMMKRMLERARMEAEEKKEREARAREEAEARGEVKEEAPKVEMPAGPVKLNFAMKKTLGQPGKMGLGQMKSKSIFKRVREET</sequence>
<dbReference type="InterPro" id="IPR037321">
    <property type="entry name" value="KIN17-like"/>
</dbReference>
<feature type="region of interest" description="Disordered" evidence="5">
    <location>
        <begin position="185"/>
        <end position="213"/>
    </location>
</feature>
<evidence type="ECO:0000259" key="6">
    <source>
        <dbReference type="PROSITE" id="PS00028"/>
    </source>
</evidence>
<dbReference type="InterPro" id="IPR038254">
    <property type="entry name" value="KIN17_WH-like_sf"/>
</dbReference>
<evidence type="ECO:0000256" key="5">
    <source>
        <dbReference type="SAM" id="MobiDB-lite"/>
    </source>
</evidence>
<gene>
    <name evidence="7" type="ORF">BU16DRAFT_429875</name>
</gene>
<dbReference type="InterPro" id="IPR036236">
    <property type="entry name" value="Znf_C2H2_sf"/>
</dbReference>
<dbReference type="Proteomes" id="UP000799750">
    <property type="component" value="Unassembled WGS sequence"/>
</dbReference>
<dbReference type="GO" id="GO:0006974">
    <property type="term" value="P:DNA damage response"/>
    <property type="evidence" value="ECO:0007669"/>
    <property type="project" value="TreeGrafter"/>
</dbReference>
<comment type="similarity">
    <text evidence="1">Belongs to the KIN17 family.</text>
</comment>
<dbReference type="GO" id="GO:0008270">
    <property type="term" value="F:zinc ion binding"/>
    <property type="evidence" value="ECO:0007669"/>
    <property type="project" value="UniProtKB-KW"/>
</dbReference>
<accession>A0A6A6QWW3</accession>
<keyword evidence="2" id="KW-0479">Metal-binding</keyword>
<dbReference type="Pfam" id="PF10357">
    <property type="entry name" value="WH_KIN17"/>
    <property type="match status" value="1"/>
</dbReference>
<feature type="domain" description="C2H2-type" evidence="6">
    <location>
        <begin position="28"/>
        <end position="50"/>
    </location>
</feature>
<dbReference type="InterPro" id="IPR019447">
    <property type="entry name" value="DNA/RNA-bd_Kin17_WH-like_dom"/>
</dbReference>
<protein>
    <recommendedName>
        <fullName evidence="6">C2H2-type domain-containing protein</fullName>
    </recommendedName>
</protein>
<evidence type="ECO:0000256" key="3">
    <source>
        <dbReference type="ARBA" id="ARBA00022771"/>
    </source>
</evidence>
<evidence type="ECO:0000313" key="7">
    <source>
        <dbReference type="EMBL" id="KAF2496945.1"/>
    </source>
</evidence>
<evidence type="ECO:0000256" key="2">
    <source>
        <dbReference type="ARBA" id="ARBA00022723"/>
    </source>
</evidence>
<dbReference type="GO" id="GO:0005634">
    <property type="term" value="C:nucleus"/>
    <property type="evidence" value="ECO:0007669"/>
    <property type="project" value="TreeGrafter"/>
</dbReference>
<proteinExistence type="inferred from homology"/>
<keyword evidence="3" id="KW-0863">Zinc-finger</keyword>
<dbReference type="Gene3D" id="1.10.10.2030">
    <property type="entry name" value="DNA/RNA-binding protein Kin17, conserved domain"/>
    <property type="match status" value="1"/>
</dbReference>
<dbReference type="InterPro" id="IPR056767">
    <property type="entry name" value="C2H2-Znf_KIN17"/>
</dbReference>
<dbReference type="PANTHER" id="PTHR12805:SF0">
    <property type="entry name" value="DNA_RNA-BINDING PROTEIN KIN17"/>
    <property type="match status" value="1"/>
</dbReference>
<dbReference type="EMBL" id="MU004187">
    <property type="protein sequence ID" value="KAF2496945.1"/>
    <property type="molecule type" value="Genomic_DNA"/>
</dbReference>
<dbReference type="PANTHER" id="PTHR12805">
    <property type="entry name" value="KIN17 KIN, ANTIGENIC DETERMINANT OF RECA PROTEIN HOMOLOG"/>
    <property type="match status" value="1"/>
</dbReference>
<dbReference type="Pfam" id="PF25095">
    <property type="entry name" value="C2H2-zf_KIN17"/>
    <property type="match status" value="1"/>
</dbReference>
<reference evidence="7" key="1">
    <citation type="journal article" date="2020" name="Stud. Mycol.">
        <title>101 Dothideomycetes genomes: a test case for predicting lifestyles and emergence of pathogens.</title>
        <authorList>
            <person name="Haridas S."/>
            <person name="Albert R."/>
            <person name="Binder M."/>
            <person name="Bloem J."/>
            <person name="Labutti K."/>
            <person name="Salamov A."/>
            <person name="Andreopoulos B."/>
            <person name="Baker S."/>
            <person name="Barry K."/>
            <person name="Bills G."/>
            <person name="Bluhm B."/>
            <person name="Cannon C."/>
            <person name="Castanera R."/>
            <person name="Culley D."/>
            <person name="Daum C."/>
            <person name="Ezra D."/>
            <person name="Gonzalez J."/>
            <person name="Henrissat B."/>
            <person name="Kuo A."/>
            <person name="Liang C."/>
            <person name="Lipzen A."/>
            <person name="Lutzoni F."/>
            <person name="Magnuson J."/>
            <person name="Mondo S."/>
            <person name="Nolan M."/>
            <person name="Ohm R."/>
            <person name="Pangilinan J."/>
            <person name="Park H.-J."/>
            <person name="Ramirez L."/>
            <person name="Alfaro M."/>
            <person name="Sun H."/>
            <person name="Tritt A."/>
            <person name="Yoshinaga Y."/>
            <person name="Zwiers L.-H."/>
            <person name="Turgeon B."/>
            <person name="Goodwin S."/>
            <person name="Spatafora J."/>
            <person name="Crous P."/>
            <person name="Grigoriev I."/>
        </authorList>
    </citation>
    <scope>NUCLEOTIDE SEQUENCE</scope>
    <source>
        <strain evidence="7">CBS 269.34</strain>
    </source>
</reference>
<name>A0A6A6QWW3_9PEZI</name>